<evidence type="ECO:0000256" key="3">
    <source>
        <dbReference type="ARBA" id="ARBA00022490"/>
    </source>
</evidence>
<evidence type="ECO:0000256" key="7">
    <source>
        <dbReference type="ARBA" id="ARBA00022917"/>
    </source>
</evidence>
<dbReference type="EC" id="6.1.1.21" evidence="10"/>
<keyword evidence="4 10" id="KW-0436">Ligase</keyword>
<dbReference type="SUPFAM" id="SSF55681">
    <property type="entry name" value="Class II aaRS and biotin synthetases"/>
    <property type="match status" value="1"/>
</dbReference>
<evidence type="ECO:0000259" key="11">
    <source>
        <dbReference type="PROSITE" id="PS50862"/>
    </source>
</evidence>
<dbReference type="Pfam" id="PF13393">
    <property type="entry name" value="tRNA-synt_His"/>
    <property type="match status" value="1"/>
</dbReference>
<dbReference type="Pfam" id="PF03129">
    <property type="entry name" value="HGTP_anticodon"/>
    <property type="match status" value="1"/>
</dbReference>
<keyword evidence="3 10" id="KW-0963">Cytoplasm</keyword>
<keyword evidence="7 10" id="KW-0648">Protein biosynthesis</keyword>
<organism evidence="12 13">
    <name type="scientific">Spectribacter acetivorans</name>
    <dbReference type="NCBI Taxonomy" id="3075603"/>
    <lineage>
        <taxon>Bacteria</taxon>
        <taxon>Pseudomonadati</taxon>
        <taxon>Pseudomonadota</taxon>
        <taxon>Gammaproteobacteria</taxon>
        <taxon>Salinisphaerales</taxon>
        <taxon>Salinisphaeraceae</taxon>
        <taxon>Spectribacter</taxon>
    </lineage>
</organism>
<reference evidence="12 13" key="1">
    <citation type="submission" date="2023-09" db="EMBL/GenBank/DDBJ databases">
        <authorList>
            <person name="Rey-Velasco X."/>
        </authorList>
    </citation>
    <scope>NUCLEOTIDE SEQUENCE [LARGE SCALE GENOMIC DNA]</scope>
    <source>
        <strain evidence="12 13">P385</strain>
    </source>
</reference>
<dbReference type="GO" id="GO:0004821">
    <property type="term" value="F:histidine-tRNA ligase activity"/>
    <property type="evidence" value="ECO:0007669"/>
    <property type="project" value="UniProtKB-EC"/>
</dbReference>
<dbReference type="Proteomes" id="UP001259982">
    <property type="component" value="Unassembled WGS sequence"/>
</dbReference>
<dbReference type="HAMAP" id="MF_00127">
    <property type="entry name" value="His_tRNA_synth"/>
    <property type="match status" value="1"/>
</dbReference>
<protein>
    <recommendedName>
        <fullName evidence="10">Histidine--tRNA ligase</fullName>
        <ecNumber evidence="10">6.1.1.21</ecNumber>
    </recommendedName>
    <alternativeName>
        <fullName evidence="10">Histidyl-tRNA synthetase</fullName>
        <shortName evidence="10">HisRS</shortName>
    </alternativeName>
</protein>
<evidence type="ECO:0000256" key="5">
    <source>
        <dbReference type="ARBA" id="ARBA00022741"/>
    </source>
</evidence>
<dbReference type="InterPro" id="IPR045864">
    <property type="entry name" value="aa-tRNA-synth_II/BPL/LPL"/>
</dbReference>
<dbReference type="Gene3D" id="3.30.930.10">
    <property type="entry name" value="Bira Bifunctional Protein, Domain 2"/>
    <property type="match status" value="1"/>
</dbReference>
<dbReference type="InterPro" id="IPR004154">
    <property type="entry name" value="Anticodon-bd"/>
</dbReference>
<dbReference type="InterPro" id="IPR036621">
    <property type="entry name" value="Anticodon-bd_dom_sf"/>
</dbReference>
<evidence type="ECO:0000313" key="13">
    <source>
        <dbReference type="Proteomes" id="UP001259982"/>
    </source>
</evidence>
<dbReference type="PROSITE" id="PS50862">
    <property type="entry name" value="AA_TRNA_LIGASE_II"/>
    <property type="match status" value="1"/>
</dbReference>
<evidence type="ECO:0000256" key="8">
    <source>
        <dbReference type="ARBA" id="ARBA00023146"/>
    </source>
</evidence>
<keyword evidence="8 10" id="KW-0030">Aminoacyl-tRNA synthetase</keyword>
<evidence type="ECO:0000256" key="1">
    <source>
        <dbReference type="ARBA" id="ARBA00008226"/>
    </source>
</evidence>
<dbReference type="InterPro" id="IPR006195">
    <property type="entry name" value="aa-tRNA-synth_II"/>
</dbReference>
<comment type="catalytic activity">
    <reaction evidence="9 10">
        <text>tRNA(His) + L-histidine + ATP = L-histidyl-tRNA(His) + AMP + diphosphate + H(+)</text>
        <dbReference type="Rhea" id="RHEA:17313"/>
        <dbReference type="Rhea" id="RHEA-COMP:9665"/>
        <dbReference type="Rhea" id="RHEA-COMP:9689"/>
        <dbReference type="ChEBI" id="CHEBI:15378"/>
        <dbReference type="ChEBI" id="CHEBI:30616"/>
        <dbReference type="ChEBI" id="CHEBI:33019"/>
        <dbReference type="ChEBI" id="CHEBI:57595"/>
        <dbReference type="ChEBI" id="CHEBI:78442"/>
        <dbReference type="ChEBI" id="CHEBI:78527"/>
        <dbReference type="ChEBI" id="CHEBI:456215"/>
        <dbReference type="EC" id="6.1.1.21"/>
    </reaction>
</comment>
<dbReference type="PANTHER" id="PTHR43707">
    <property type="entry name" value="HISTIDYL-TRNA SYNTHETASE"/>
    <property type="match status" value="1"/>
</dbReference>
<dbReference type="InterPro" id="IPR015807">
    <property type="entry name" value="His-tRNA-ligase"/>
</dbReference>
<dbReference type="CDD" id="cd00859">
    <property type="entry name" value="HisRS_anticodon"/>
    <property type="match status" value="1"/>
</dbReference>
<dbReference type="InterPro" id="IPR033656">
    <property type="entry name" value="HisRS_anticodon"/>
</dbReference>
<comment type="caution">
    <text evidence="12">The sequence shown here is derived from an EMBL/GenBank/DDBJ whole genome shotgun (WGS) entry which is preliminary data.</text>
</comment>
<dbReference type="EMBL" id="JAVRHY010000011">
    <property type="protein sequence ID" value="MDT0619148.1"/>
    <property type="molecule type" value="Genomic_DNA"/>
</dbReference>
<dbReference type="PIRSF" id="PIRSF001549">
    <property type="entry name" value="His-tRNA_synth"/>
    <property type="match status" value="1"/>
</dbReference>
<evidence type="ECO:0000256" key="9">
    <source>
        <dbReference type="ARBA" id="ARBA00047639"/>
    </source>
</evidence>
<feature type="domain" description="Aminoacyl-transfer RNA synthetases class-II family profile" evidence="11">
    <location>
        <begin position="1"/>
        <end position="328"/>
    </location>
</feature>
<comment type="subcellular location">
    <subcellularLocation>
        <location evidence="10">Cytoplasm</location>
    </subcellularLocation>
</comment>
<gene>
    <name evidence="10 12" type="primary">hisS</name>
    <name evidence="12" type="ORF">RM531_11745</name>
</gene>
<dbReference type="RefSeq" id="WP_311659492.1">
    <property type="nucleotide sequence ID" value="NZ_JAVRHY010000011.1"/>
</dbReference>
<keyword evidence="5 10" id="KW-0547">Nucleotide-binding</keyword>
<accession>A0ABU3B9K6</accession>
<dbReference type="NCBIfam" id="TIGR00442">
    <property type="entry name" value="hisS"/>
    <property type="match status" value="1"/>
</dbReference>
<keyword evidence="13" id="KW-1185">Reference proteome</keyword>
<evidence type="ECO:0000256" key="4">
    <source>
        <dbReference type="ARBA" id="ARBA00022598"/>
    </source>
</evidence>
<dbReference type="CDD" id="cd00773">
    <property type="entry name" value="HisRS-like_core"/>
    <property type="match status" value="1"/>
</dbReference>
<dbReference type="SUPFAM" id="SSF52954">
    <property type="entry name" value="Class II aaRS ABD-related"/>
    <property type="match status" value="1"/>
</dbReference>
<evidence type="ECO:0000256" key="6">
    <source>
        <dbReference type="ARBA" id="ARBA00022840"/>
    </source>
</evidence>
<dbReference type="InterPro" id="IPR004516">
    <property type="entry name" value="HisRS/HisZ"/>
</dbReference>
<sequence>MSGRGVRSIRGMNDILPGDASAWQTLERVCRETFAAYGYQPIRLPLLERTELFTRAVGEVTDIVEKEMYTFEDRGGDSVSLRPEGTAGCVRAGIEHGLLHNQVQRFWYAGPMFRYERPQKGRYRQFHQFGVEAYGLIGPDVDAEQIALCARLWRRLGLTGLRLEINSLGTVEERQDYRRELMAYFSARVDQLDEDSRRRLDRNPMRILDSKNPDMRPVIAAAPAFEDSLGPESREHFDGLRARLDAMGIDYTVNPRLVRGLDYYTRTVFEWLTDQLGAQDAVCSGGRYDGLVDQLGGSPTPAVGFALGVERLVALIQDQGTAPDEVAPHAYLVHQGGDAERQAMLLAETLRDALPHLRLHTHAGGGSFKSQFKRADRSGAALALVMGEEEAAQGVVQIKHLRADQAAEQVGRDQLADRLGRYLAGPGGNDEYKEQQ</sequence>
<dbReference type="InterPro" id="IPR041715">
    <property type="entry name" value="HisRS-like_core"/>
</dbReference>
<evidence type="ECO:0000256" key="2">
    <source>
        <dbReference type="ARBA" id="ARBA00011738"/>
    </source>
</evidence>
<comment type="similarity">
    <text evidence="1 10">Belongs to the class-II aminoacyl-tRNA synthetase family.</text>
</comment>
<dbReference type="Gene3D" id="3.40.50.800">
    <property type="entry name" value="Anticodon-binding domain"/>
    <property type="match status" value="1"/>
</dbReference>
<evidence type="ECO:0000313" key="12">
    <source>
        <dbReference type="EMBL" id="MDT0619148.1"/>
    </source>
</evidence>
<evidence type="ECO:0000256" key="10">
    <source>
        <dbReference type="HAMAP-Rule" id="MF_00127"/>
    </source>
</evidence>
<keyword evidence="6 10" id="KW-0067">ATP-binding</keyword>
<proteinExistence type="inferred from homology"/>
<name>A0ABU3B9K6_9GAMM</name>
<comment type="subunit">
    <text evidence="2 10">Homodimer.</text>
</comment>
<dbReference type="PANTHER" id="PTHR43707:SF1">
    <property type="entry name" value="HISTIDINE--TRNA LIGASE, MITOCHONDRIAL-RELATED"/>
    <property type="match status" value="1"/>
</dbReference>